<feature type="compositionally biased region" description="Low complexity" evidence="1">
    <location>
        <begin position="219"/>
        <end position="239"/>
    </location>
</feature>
<feature type="compositionally biased region" description="Basic and acidic residues" evidence="1">
    <location>
        <begin position="25"/>
        <end position="42"/>
    </location>
</feature>
<gene>
    <name evidence="2" type="ORF">NLU13_2409</name>
</gene>
<feature type="region of interest" description="Disordered" evidence="1">
    <location>
        <begin position="348"/>
        <end position="708"/>
    </location>
</feature>
<feature type="compositionally biased region" description="Basic and acidic residues" evidence="1">
    <location>
        <begin position="304"/>
        <end position="320"/>
    </location>
</feature>
<protein>
    <submittedName>
        <fullName evidence="2">Uncharacterized protein</fullName>
    </submittedName>
</protein>
<dbReference type="Proteomes" id="UP001175261">
    <property type="component" value="Unassembled WGS sequence"/>
</dbReference>
<evidence type="ECO:0000313" key="2">
    <source>
        <dbReference type="EMBL" id="KAK0392915.1"/>
    </source>
</evidence>
<feature type="compositionally biased region" description="Polar residues" evidence="1">
    <location>
        <begin position="359"/>
        <end position="370"/>
    </location>
</feature>
<feature type="compositionally biased region" description="Polar residues" evidence="1">
    <location>
        <begin position="258"/>
        <end position="271"/>
    </location>
</feature>
<comment type="caution">
    <text evidence="2">The sequence shown here is derived from an EMBL/GenBank/DDBJ whole genome shotgun (WGS) entry which is preliminary data.</text>
</comment>
<feature type="compositionally biased region" description="Low complexity" evidence="1">
    <location>
        <begin position="650"/>
        <end position="664"/>
    </location>
</feature>
<feature type="compositionally biased region" description="Low complexity" evidence="1">
    <location>
        <begin position="466"/>
        <end position="475"/>
    </location>
</feature>
<feature type="compositionally biased region" description="Polar residues" evidence="1">
    <location>
        <begin position="62"/>
        <end position="74"/>
    </location>
</feature>
<feature type="compositionally biased region" description="Basic and acidic residues" evidence="1">
    <location>
        <begin position="109"/>
        <end position="119"/>
    </location>
</feature>
<feature type="compositionally biased region" description="Basic and acidic residues" evidence="1">
    <location>
        <begin position="528"/>
        <end position="540"/>
    </location>
</feature>
<feature type="compositionally biased region" description="Basic and acidic residues" evidence="1">
    <location>
        <begin position="10"/>
        <end position="19"/>
    </location>
</feature>
<proteinExistence type="predicted"/>
<dbReference type="EMBL" id="JAPDFR010000001">
    <property type="protein sequence ID" value="KAK0392915.1"/>
    <property type="molecule type" value="Genomic_DNA"/>
</dbReference>
<feature type="compositionally biased region" description="Polar residues" evidence="1">
    <location>
        <begin position="604"/>
        <end position="619"/>
    </location>
</feature>
<feature type="compositionally biased region" description="Pro residues" evidence="1">
    <location>
        <begin position="121"/>
        <end position="132"/>
    </location>
</feature>
<keyword evidence="3" id="KW-1185">Reference proteome</keyword>
<feature type="region of interest" description="Disordered" evidence="1">
    <location>
        <begin position="1"/>
        <end position="330"/>
    </location>
</feature>
<name>A0AA39LD90_SARSR</name>
<sequence length="791" mass="84360">MVSIFGIKLGSDRKKDKAQNKQHKDKSSQPKKGLDSDKKAGRESQYFGNNFSRPNACASPRPGTSYSTRRTTLFHQPFTFPAASSSMVDLAPPGRRPSVGSLRQTTSDTDTRGWRDRNESPVPPPVLSPPSRRPGTGDRPLSSRRSAWINPLDVHYVRDPAAASQPDTPRTNGSATTTPFSDFEFGLAPKNSAPKTEPPSTEGYPSPPASISSVDHLHSVPSVNPDNRPSSSRRNAPPSGLRRVNTLDEVEGPPTPERTLSQTSQEQPSTSDGGGRAVVRNARAQRETLAFHQPRQPSMIMDLDGAHEKRWERDASDDTGRSPPVEGFEGNFAAFDFGETVRRASVSVSIAPDDKRSTAHTMRTTSNFSGHPSLDTMGSALGAQWPSPPTDADDAAGFGGNIDRTSSGARSFASPKREETTRPSAPPSSLDSPIIPPDHFRTRDLLPPRPHTSGGPRPNTGPPPAAAGAYRGLAGLDPPSRGFLNRPRVDSASGPSTRAPPKPLQLRPLADRSEHSPRGSPYGPALDEGSHVRSEGESHQPVEASPYGPTLEGEGNYMRTEGSARRPPDVPGSPFSRATPIEGDFPVTKGLPRGRRPVLPSQPTPTSEDTTAPSPTDEANTALGLPSWIDRAAARQSAMPAPLSPLRGAPTTTTTTISTSTSRPPNSPHRPLRSDEFTFPDTPTSPSGAPRLPSPTFHSLEKSISSSSENLARTFADFAFDSKPLISPVLGDFGASSRDPGEANPGRMSPRRVEGRTAPPRPSPVTLPPSSGQQGVRTPGSPPAEFTSTFI</sequence>
<evidence type="ECO:0000313" key="3">
    <source>
        <dbReference type="Proteomes" id="UP001175261"/>
    </source>
</evidence>
<accession>A0AA39LD90</accession>
<feature type="region of interest" description="Disordered" evidence="1">
    <location>
        <begin position="725"/>
        <end position="791"/>
    </location>
</feature>
<organism evidence="2 3">
    <name type="scientific">Sarocladium strictum</name>
    <name type="common">Black bundle disease fungus</name>
    <name type="synonym">Acremonium strictum</name>
    <dbReference type="NCBI Taxonomy" id="5046"/>
    <lineage>
        <taxon>Eukaryota</taxon>
        <taxon>Fungi</taxon>
        <taxon>Dikarya</taxon>
        <taxon>Ascomycota</taxon>
        <taxon>Pezizomycotina</taxon>
        <taxon>Sordariomycetes</taxon>
        <taxon>Hypocreomycetidae</taxon>
        <taxon>Hypocreales</taxon>
        <taxon>Sarocladiaceae</taxon>
        <taxon>Sarocladium</taxon>
    </lineage>
</organism>
<feature type="compositionally biased region" description="Polar residues" evidence="1">
    <location>
        <begin position="165"/>
        <end position="180"/>
    </location>
</feature>
<reference evidence="2" key="1">
    <citation type="submission" date="2022-10" db="EMBL/GenBank/DDBJ databases">
        <title>Determination and structural analysis of whole genome sequence of Sarocladium strictum F4-1.</title>
        <authorList>
            <person name="Hu L."/>
            <person name="Jiang Y."/>
        </authorList>
    </citation>
    <scope>NUCLEOTIDE SEQUENCE</scope>
    <source>
        <strain evidence="2">F4-1</strain>
    </source>
</reference>
<evidence type="ECO:0000256" key="1">
    <source>
        <dbReference type="SAM" id="MobiDB-lite"/>
    </source>
</evidence>
<dbReference type="AlphaFoldDB" id="A0AA39LD90"/>